<dbReference type="InterPro" id="IPR011006">
    <property type="entry name" value="CheY-like_superfamily"/>
</dbReference>
<evidence type="ECO:0000256" key="4">
    <source>
        <dbReference type="SAM" id="MobiDB-lite"/>
    </source>
</evidence>
<dbReference type="PANTHER" id="PTHR44591">
    <property type="entry name" value="STRESS RESPONSE REGULATOR PROTEIN 1"/>
    <property type="match status" value="1"/>
</dbReference>
<dbReference type="KEGG" id="nfl:COO91_04585"/>
<evidence type="ECO:0000313" key="6">
    <source>
        <dbReference type="EMBL" id="AUB38615.1"/>
    </source>
</evidence>
<evidence type="ECO:0000256" key="3">
    <source>
        <dbReference type="SAM" id="Coils"/>
    </source>
</evidence>
<dbReference type="RefSeq" id="WP_100899882.1">
    <property type="nucleotide sequence ID" value="NZ_CAWNNC010000001.1"/>
</dbReference>
<dbReference type="Pfam" id="PF00072">
    <property type="entry name" value="Response_reg"/>
    <property type="match status" value="1"/>
</dbReference>
<sequence>MASNKILVIDDTTVVRVKVREMLPPGNFEVLEAKDGLEGLNFILQEKLSLIMLDFLLPKMSGWEVFQKVQADPELRKIPLVIMSGRKEEVTEKITEPFEYFEFLGKPFDQKQLINAIKLAMTKAKQPRPELVPVGAAVSVKNGTLSTSSVATATVATPSAASTVMPTAASNATPSAANTAMPTAASNATPSAEEASNAEINALNEKIVKMQAEIDGLKKQLTQVVTFIKQKIK</sequence>
<dbReference type="SUPFAM" id="SSF52172">
    <property type="entry name" value="CheY-like"/>
    <property type="match status" value="1"/>
</dbReference>
<protein>
    <submittedName>
        <fullName evidence="6">CheY chemotaxis protein or a CheY-like REC</fullName>
    </submittedName>
</protein>
<dbReference type="AlphaFoldDB" id="A0A2K8SV17"/>
<keyword evidence="1 2" id="KW-0597">Phosphoprotein</keyword>
<dbReference type="EMBL" id="CP024785">
    <property type="protein sequence ID" value="AUB38615.1"/>
    <property type="molecule type" value="Genomic_DNA"/>
</dbReference>
<evidence type="ECO:0000313" key="7">
    <source>
        <dbReference type="Proteomes" id="UP000232003"/>
    </source>
</evidence>
<evidence type="ECO:0000256" key="2">
    <source>
        <dbReference type="PROSITE-ProRule" id="PRU00169"/>
    </source>
</evidence>
<dbReference type="GO" id="GO:0000160">
    <property type="term" value="P:phosphorelay signal transduction system"/>
    <property type="evidence" value="ECO:0007669"/>
    <property type="project" value="InterPro"/>
</dbReference>
<dbReference type="Proteomes" id="UP000232003">
    <property type="component" value="Chromosome"/>
</dbReference>
<evidence type="ECO:0000259" key="5">
    <source>
        <dbReference type="PROSITE" id="PS50110"/>
    </source>
</evidence>
<dbReference type="PANTHER" id="PTHR44591:SF23">
    <property type="entry name" value="CHEY SUBFAMILY"/>
    <property type="match status" value="1"/>
</dbReference>
<dbReference type="PROSITE" id="PS50110">
    <property type="entry name" value="RESPONSE_REGULATORY"/>
    <property type="match status" value="1"/>
</dbReference>
<dbReference type="CDD" id="cd00156">
    <property type="entry name" value="REC"/>
    <property type="match status" value="1"/>
</dbReference>
<proteinExistence type="predicted"/>
<keyword evidence="3" id="KW-0175">Coiled coil</keyword>
<name>A0A2K8SV17_9NOSO</name>
<accession>A0A2K8SV17</accession>
<reference evidence="6 7" key="1">
    <citation type="submission" date="2017-11" db="EMBL/GenBank/DDBJ databases">
        <title>Complete genome of a free-living desiccation-tolerant cyanobacterium and its photosynthetic adaptation to extreme terrestrial habitat.</title>
        <authorList>
            <person name="Shang J."/>
        </authorList>
    </citation>
    <scope>NUCLEOTIDE SEQUENCE [LARGE SCALE GENOMIC DNA]</scope>
    <source>
        <strain evidence="6 7">CCNUN1</strain>
    </source>
</reference>
<feature type="coiled-coil region" evidence="3">
    <location>
        <begin position="193"/>
        <end position="220"/>
    </location>
</feature>
<feature type="region of interest" description="Disordered" evidence="4">
    <location>
        <begin position="170"/>
        <end position="192"/>
    </location>
</feature>
<dbReference type="OrthoDB" id="9773113at2"/>
<gene>
    <name evidence="6" type="ORF">COO91_04585</name>
</gene>
<dbReference type="SMART" id="SM00448">
    <property type="entry name" value="REC"/>
    <property type="match status" value="1"/>
</dbReference>
<dbReference type="InterPro" id="IPR001789">
    <property type="entry name" value="Sig_transdc_resp-reg_receiver"/>
</dbReference>
<organism evidence="6 7">
    <name type="scientific">Nostoc flagelliforme CCNUN1</name>
    <dbReference type="NCBI Taxonomy" id="2038116"/>
    <lineage>
        <taxon>Bacteria</taxon>
        <taxon>Bacillati</taxon>
        <taxon>Cyanobacteriota</taxon>
        <taxon>Cyanophyceae</taxon>
        <taxon>Nostocales</taxon>
        <taxon>Nostocaceae</taxon>
        <taxon>Nostoc</taxon>
    </lineage>
</organism>
<feature type="domain" description="Response regulatory" evidence="5">
    <location>
        <begin position="5"/>
        <end position="121"/>
    </location>
</feature>
<dbReference type="InterPro" id="IPR050595">
    <property type="entry name" value="Bact_response_regulator"/>
</dbReference>
<dbReference type="Gene3D" id="3.40.50.2300">
    <property type="match status" value="1"/>
</dbReference>
<keyword evidence="7" id="KW-1185">Reference proteome</keyword>
<feature type="modified residue" description="4-aspartylphosphate" evidence="2">
    <location>
        <position position="54"/>
    </location>
</feature>
<evidence type="ECO:0000256" key="1">
    <source>
        <dbReference type="ARBA" id="ARBA00022553"/>
    </source>
</evidence>